<evidence type="ECO:0000259" key="2">
    <source>
        <dbReference type="Pfam" id="PF01593"/>
    </source>
</evidence>
<dbReference type="InterPro" id="IPR050464">
    <property type="entry name" value="Zeta_carotene_desat/Oxidored"/>
</dbReference>
<dbReference type="Gene3D" id="1.10.405.20">
    <property type="match status" value="1"/>
</dbReference>
<evidence type="ECO:0000313" key="3">
    <source>
        <dbReference type="EMBL" id="NRN68950.1"/>
    </source>
</evidence>
<evidence type="ECO:0000313" key="4">
    <source>
        <dbReference type="Proteomes" id="UP000763557"/>
    </source>
</evidence>
<dbReference type="InterPro" id="IPR036188">
    <property type="entry name" value="FAD/NAD-bd_sf"/>
</dbReference>
<feature type="signal peptide" evidence="1">
    <location>
        <begin position="1"/>
        <end position="28"/>
    </location>
</feature>
<dbReference type="Proteomes" id="UP000763557">
    <property type="component" value="Unassembled WGS sequence"/>
</dbReference>
<dbReference type="EMBL" id="JAAATY010000023">
    <property type="protein sequence ID" value="NRN68950.1"/>
    <property type="molecule type" value="Genomic_DNA"/>
</dbReference>
<sequence>MNLSRKQLLKAMAGAGAAAVVGPLPANASGSRVIERDVCVLGGGASGSYAAVRLRDLGRSVVLVERKDRLGGHTETFHDPVSGGTADIGVVAWYDFPVVRDLFGRFDVPLRTPPAAVGTIRFADFRTGQVVDNYLMPPVGRMAEYAEVLEQYPYLDDGMDLPDPVPHELLAPFRDVMVKHGLSDMAPFLALHSQGRGDLFDQPAIYMMKYLNLPSVRATLTGTALTTSRRDNSELYEKITTHLGGDVLLDARLTAVQRDGAGVRVQAGTPQGPRTIRARKLVVTVPPLLGNLAPFDLDSTERAVFSRWRPGGYYTSVLRLPGVPQVPIQNISADTARFHMPSMPGIYILAPTGIPDIFIAYYGSAQPLPDAHVRADIVAALDRLQNTGVIPATRPRFEMFSSHAPFLISVSARDIANGFYRRLNALQGHNSTFYSGAAFHTNDSTLLWRFTERLLPRI</sequence>
<evidence type="ECO:0000256" key="1">
    <source>
        <dbReference type="SAM" id="SignalP"/>
    </source>
</evidence>
<name>A0ABX2FC38_9PSEU</name>
<dbReference type="Gene3D" id="3.30.70.1990">
    <property type="match status" value="1"/>
</dbReference>
<dbReference type="PANTHER" id="PTHR42923">
    <property type="entry name" value="PROTOPORPHYRINOGEN OXIDASE"/>
    <property type="match status" value="1"/>
</dbReference>
<dbReference type="PANTHER" id="PTHR42923:SF26">
    <property type="entry name" value="FMN REDUCTASE LOT6, PUTATIVE (AFU_ORTHOLOGUE AFUA_7G06600)-RELATED"/>
    <property type="match status" value="1"/>
</dbReference>
<feature type="domain" description="Amine oxidase" evidence="2">
    <location>
        <begin position="50"/>
        <end position="287"/>
    </location>
</feature>
<dbReference type="InterPro" id="IPR006311">
    <property type="entry name" value="TAT_signal"/>
</dbReference>
<feature type="chain" id="PRO_5045067663" evidence="1">
    <location>
        <begin position="29"/>
        <end position="458"/>
    </location>
</feature>
<protein>
    <submittedName>
        <fullName evidence="3">Flavin-dependent amine oxidoreductase</fullName>
    </submittedName>
</protein>
<dbReference type="InterPro" id="IPR002937">
    <property type="entry name" value="Amino_oxidase"/>
</dbReference>
<keyword evidence="4" id="KW-1185">Reference proteome</keyword>
<keyword evidence="1" id="KW-0732">Signal</keyword>
<organism evidence="3 4">
    <name type="scientific">Kibdelosporangium persicum</name>
    <dbReference type="NCBI Taxonomy" id="2698649"/>
    <lineage>
        <taxon>Bacteria</taxon>
        <taxon>Bacillati</taxon>
        <taxon>Actinomycetota</taxon>
        <taxon>Actinomycetes</taxon>
        <taxon>Pseudonocardiales</taxon>
        <taxon>Pseudonocardiaceae</taxon>
        <taxon>Kibdelosporangium</taxon>
    </lineage>
</organism>
<dbReference type="Gene3D" id="3.50.50.60">
    <property type="entry name" value="FAD/NAD(P)-binding domain"/>
    <property type="match status" value="1"/>
</dbReference>
<accession>A0ABX2FC38</accession>
<proteinExistence type="predicted"/>
<dbReference type="SUPFAM" id="SSF51905">
    <property type="entry name" value="FAD/NAD(P)-binding domain"/>
    <property type="match status" value="1"/>
</dbReference>
<comment type="caution">
    <text evidence="3">The sequence shown here is derived from an EMBL/GenBank/DDBJ whole genome shotgun (WGS) entry which is preliminary data.</text>
</comment>
<dbReference type="PROSITE" id="PS51318">
    <property type="entry name" value="TAT"/>
    <property type="match status" value="1"/>
</dbReference>
<gene>
    <name evidence="3" type="ORF">GC106_62060</name>
</gene>
<dbReference type="RefSeq" id="WP_173138584.1">
    <property type="nucleotide sequence ID" value="NZ_CBCSGW010000029.1"/>
</dbReference>
<dbReference type="Pfam" id="PF01593">
    <property type="entry name" value="Amino_oxidase"/>
    <property type="match status" value="1"/>
</dbReference>
<reference evidence="3 4" key="1">
    <citation type="submission" date="2020-01" db="EMBL/GenBank/DDBJ databases">
        <title>Kibdelosporangium persica a novel Actinomycetes from a hot desert in Iran.</title>
        <authorList>
            <person name="Safaei N."/>
            <person name="Zaburannyi N."/>
            <person name="Mueller R."/>
            <person name="Wink J."/>
        </authorList>
    </citation>
    <scope>NUCLEOTIDE SEQUENCE [LARGE SCALE GENOMIC DNA]</scope>
    <source>
        <strain evidence="3 4">4NS15</strain>
    </source>
</reference>